<gene>
    <name evidence="2" type="ORF">L3X38_004464</name>
</gene>
<dbReference type="AlphaFoldDB" id="A0AAD5F3A9"/>
<feature type="region of interest" description="Disordered" evidence="1">
    <location>
        <begin position="1"/>
        <end position="25"/>
    </location>
</feature>
<proteinExistence type="predicted"/>
<feature type="compositionally biased region" description="Basic and acidic residues" evidence="1">
    <location>
        <begin position="13"/>
        <end position="25"/>
    </location>
</feature>
<evidence type="ECO:0000256" key="1">
    <source>
        <dbReference type="SAM" id="MobiDB-lite"/>
    </source>
</evidence>
<dbReference type="EMBL" id="JAJFAZ020000001">
    <property type="protein sequence ID" value="KAI5351573.1"/>
    <property type="molecule type" value="Genomic_DNA"/>
</dbReference>
<keyword evidence="3" id="KW-1185">Reference proteome</keyword>
<dbReference type="Proteomes" id="UP001054821">
    <property type="component" value="Chromosome 1"/>
</dbReference>
<dbReference type="CDD" id="cd09272">
    <property type="entry name" value="RNase_HI_RT_Ty1"/>
    <property type="match status" value="1"/>
</dbReference>
<accession>A0AAD5F3A9</accession>
<dbReference type="PANTHER" id="PTHR11439:SF467">
    <property type="entry name" value="INTEGRASE CATALYTIC DOMAIN-CONTAINING PROTEIN"/>
    <property type="match status" value="1"/>
</dbReference>
<reference evidence="2 3" key="1">
    <citation type="journal article" date="2022" name="G3 (Bethesda)">
        <title>Whole-genome sequence and methylome profiling of the almond [Prunus dulcis (Mill.) D.A. Webb] cultivar 'Nonpareil'.</title>
        <authorList>
            <person name="D'Amico-Willman K.M."/>
            <person name="Ouma W.Z."/>
            <person name="Meulia T."/>
            <person name="Sideli G.M."/>
            <person name="Gradziel T.M."/>
            <person name="Fresnedo-Ramirez J."/>
        </authorList>
    </citation>
    <scope>NUCLEOTIDE SEQUENCE [LARGE SCALE GENOMIC DNA]</scope>
    <source>
        <strain evidence="2">Clone GOH B32 T37-40</strain>
    </source>
</reference>
<protein>
    <recommendedName>
        <fullName evidence="4">Transposable element protein</fullName>
    </recommendedName>
</protein>
<evidence type="ECO:0000313" key="3">
    <source>
        <dbReference type="Proteomes" id="UP001054821"/>
    </source>
</evidence>
<evidence type="ECO:0000313" key="2">
    <source>
        <dbReference type="EMBL" id="KAI5351573.1"/>
    </source>
</evidence>
<sequence length="200" mass="22687">MQQSNGAEVPISKGDKLSQEDCPKNDFEKAEMRDKPYASVVGSIMYAQVRTRPDLAFSISVLGRYQANPGLVHWKAAKKVLKYMQMTKDYMLVFRRTDKLELVGYCHADFAGCADTARSTSSFVFMMGGGAVAWKSVKQSTIATSTIYAEFIAFYEAANHSNWLKNFIHDLRIVSSIERPIQLYYDNKATVFFCRNNKRS</sequence>
<comment type="caution">
    <text evidence="2">The sequence shown here is derived from an EMBL/GenBank/DDBJ whole genome shotgun (WGS) entry which is preliminary data.</text>
</comment>
<organism evidence="2 3">
    <name type="scientific">Prunus dulcis</name>
    <name type="common">Almond</name>
    <name type="synonym">Amygdalus dulcis</name>
    <dbReference type="NCBI Taxonomy" id="3755"/>
    <lineage>
        <taxon>Eukaryota</taxon>
        <taxon>Viridiplantae</taxon>
        <taxon>Streptophyta</taxon>
        <taxon>Embryophyta</taxon>
        <taxon>Tracheophyta</taxon>
        <taxon>Spermatophyta</taxon>
        <taxon>Magnoliopsida</taxon>
        <taxon>eudicotyledons</taxon>
        <taxon>Gunneridae</taxon>
        <taxon>Pentapetalae</taxon>
        <taxon>rosids</taxon>
        <taxon>fabids</taxon>
        <taxon>Rosales</taxon>
        <taxon>Rosaceae</taxon>
        <taxon>Amygdaloideae</taxon>
        <taxon>Amygdaleae</taxon>
        <taxon>Prunus</taxon>
    </lineage>
</organism>
<evidence type="ECO:0008006" key="4">
    <source>
        <dbReference type="Google" id="ProtNLM"/>
    </source>
</evidence>
<dbReference type="PANTHER" id="PTHR11439">
    <property type="entry name" value="GAG-POL-RELATED RETROTRANSPOSON"/>
    <property type="match status" value="1"/>
</dbReference>
<name>A0AAD5F3A9_PRUDU</name>